<evidence type="ECO:0000259" key="2">
    <source>
        <dbReference type="Pfam" id="PF13699"/>
    </source>
</evidence>
<evidence type="ECO:0000313" key="4">
    <source>
        <dbReference type="Proteomes" id="UP001596105"/>
    </source>
</evidence>
<feature type="compositionally biased region" description="Low complexity" evidence="1">
    <location>
        <begin position="23"/>
        <end position="40"/>
    </location>
</feature>
<protein>
    <submittedName>
        <fullName evidence="3">DUF4157 domain-containing protein</fullName>
    </submittedName>
</protein>
<accession>A0ABW0LZB8</accession>
<feature type="domain" description="eCIS core" evidence="2">
    <location>
        <begin position="77"/>
        <end position="128"/>
    </location>
</feature>
<dbReference type="Pfam" id="PF13699">
    <property type="entry name" value="eCIS_core"/>
    <property type="match status" value="1"/>
</dbReference>
<gene>
    <name evidence="3" type="ORF">ACFPPD_16340</name>
</gene>
<evidence type="ECO:0000256" key="1">
    <source>
        <dbReference type="SAM" id="MobiDB-lite"/>
    </source>
</evidence>
<evidence type="ECO:0000313" key="3">
    <source>
        <dbReference type="EMBL" id="MFC5470277.1"/>
    </source>
</evidence>
<organism evidence="3 4">
    <name type="scientific">Cohnella suwonensis</name>
    <dbReference type="NCBI Taxonomy" id="696072"/>
    <lineage>
        <taxon>Bacteria</taxon>
        <taxon>Bacillati</taxon>
        <taxon>Bacillota</taxon>
        <taxon>Bacilli</taxon>
        <taxon>Bacillales</taxon>
        <taxon>Paenibacillaceae</taxon>
        <taxon>Cohnella</taxon>
    </lineage>
</organism>
<dbReference type="EMBL" id="JBHSMH010000054">
    <property type="protein sequence ID" value="MFC5470277.1"/>
    <property type="molecule type" value="Genomic_DNA"/>
</dbReference>
<dbReference type="Proteomes" id="UP001596105">
    <property type="component" value="Unassembled WGS sequence"/>
</dbReference>
<feature type="region of interest" description="Disordered" evidence="1">
    <location>
        <begin position="1"/>
        <end position="46"/>
    </location>
</feature>
<sequence>MPEINARSAKGPEGLAPTKRPSHTSAAHAAHALPTPGATPSPSQMLGMQAHVGNQAALGMARSASALPSFDKIQSAFGDGNASVHRDADAAASIGAQAYAQGTDIHVGPGQEKHLPHEAWHVVQQKKGIQLPKDGIQL</sequence>
<dbReference type="InterPro" id="IPR025295">
    <property type="entry name" value="eCIS_core_dom"/>
</dbReference>
<keyword evidence="4" id="KW-1185">Reference proteome</keyword>
<name>A0ABW0LZB8_9BACL</name>
<comment type="caution">
    <text evidence="3">The sequence shown here is derived from an EMBL/GenBank/DDBJ whole genome shotgun (WGS) entry which is preliminary data.</text>
</comment>
<dbReference type="RefSeq" id="WP_209748496.1">
    <property type="nucleotide sequence ID" value="NZ_JBHSMH010000054.1"/>
</dbReference>
<proteinExistence type="predicted"/>
<reference evidence="4" key="1">
    <citation type="journal article" date="2019" name="Int. J. Syst. Evol. Microbiol.">
        <title>The Global Catalogue of Microorganisms (GCM) 10K type strain sequencing project: providing services to taxonomists for standard genome sequencing and annotation.</title>
        <authorList>
            <consortium name="The Broad Institute Genomics Platform"/>
            <consortium name="The Broad Institute Genome Sequencing Center for Infectious Disease"/>
            <person name="Wu L."/>
            <person name="Ma J."/>
        </authorList>
    </citation>
    <scope>NUCLEOTIDE SEQUENCE [LARGE SCALE GENOMIC DNA]</scope>
    <source>
        <strain evidence="4">CCUG 57113</strain>
    </source>
</reference>